<dbReference type="EMBL" id="JBHSAY010000015">
    <property type="protein sequence ID" value="MFC4133849.1"/>
    <property type="molecule type" value="Genomic_DNA"/>
</dbReference>
<evidence type="ECO:0000313" key="4">
    <source>
        <dbReference type="EMBL" id="MFC4133849.1"/>
    </source>
</evidence>
<feature type="signal peptide" evidence="2">
    <location>
        <begin position="1"/>
        <end position="28"/>
    </location>
</feature>
<protein>
    <submittedName>
        <fullName evidence="4">Metallophosphoesterase</fullName>
    </submittedName>
</protein>
<dbReference type="RefSeq" id="WP_253761951.1">
    <property type="nucleotide sequence ID" value="NZ_JAMZDZ010000001.1"/>
</dbReference>
<evidence type="ECO:0000256" key="1">
    <source>
        <dbReference type="ARBA" id="ARBA00022729"/>
    </source>
</evidence>
<comment type="caution">
    <text evidence="4">The sequence shown here is derived from an EMBL/GenBank/DDBJ whole genome shotgun (WGS) entry which is preliminary data.</text>
</comment>
<keyword evidence="1 2" id="KW-0732">Signal</keyword>
<evidence type="ECO:0000259" key="3">
    <source>
        <dbReference type="Pfam" id="PF00149"/>
    </source>
</evidence>
<feature type="domain" description="Calcineurin-like phosphoesterase" evidence="3">
    <location>
        <begin position="166"/>
        <end position="345"/>
    </location>
</feature>
<feature type="chain" id="PRO_5046595356" evidence="2">
    <location>
        <begin position="29"/>
        <end position="719"/>
    </location>
</feature>
<dbReference type="InterPro" id="IPR029052">
    <property type="entry name" value="Metallo-depent_PP-like"/>
</dbReference>
<sequence>MPSPHLRRRRGGAAALAALLTIAGLVLAAEPTAARRASGPDTVAEIAEPSDQTPQIAEAGAVTHRLALSGRAGATAQPVCQDGAAWLRLRFTELTLRGGDTITLTGQDGRSLTLSARSWPGRAFHTRAFAGGCVRVAPALRDPTSRYAVDAVQSGSQSLAAATVTVAAAGDICGTACNQTDDLVAAMNPTAVITMGDQAYESGTLTEYNTNYNPTWGQFKAITYPVPGNHEYNTSGAAGYFDYFNGTGNQTGRAGDRSKGYYSFDVGDWHFVALNSNISTAAGSAQEQWLRTDLVATTKPCTAAFWHHPRFAKGNYGDNTAVRPLFQALYDNRADLVLNGHDHNYVRYAMSRPDGVKDTVNGVRELLIGTGGRALYTSTSTTSATVEASNNATFGVGRLTLTATGYTAAFVPVAGRTFTDSVTGTCKKAAATPDFAVTANPASLAVTRGASTSTTVSVSSTGGFSAATALSVSGLPTGVTASFSPTSVTPPANGAATAALTLTASSTATTGSATLTVSGVSGATTRTATLPLTVSASSTTVFSDDFETDKGWTVNPSGTDTATAGLIERGVAEQTTSTYSNQIKQLGTPTSGTSCLVTGRLAGSSYGANDLDGGVTSIRSPLITLPAGTSTLSLKYNLAHGDNSSADDYLRVSVVDGTTVTVVVQRLGSATEVAGAWQTATADLSAYAGRSIRLLVSVADAGTGSLLEAQVDDIAVAGS</sequence>
<dbReference type="Gene3D" id="2.60.120.200">
    <property type="match status" value="1"/>
</dbReference>
<proteinExistence type="predicted"/>
<accession>A0ABV8LTJ2</accession>
<name>A0ABV8LTJ2_9ACTN</name>
<dbReference type="InterPro" id="IPR039331">
    <property type="entry name" value="PAPs-like"/>
</dbReference>
<dbReference type="Pfam" id="PF00149">
    <property type="entry name" value="Metallophos"/>
    <property type="match status" value="1"/>
</dbReference>
<dbReference type="Proteomes" id="UP001595816">
    <property type="component" value="Unassembled WGS sequence"/>
</dbReference>
<reference evidence="5" key="1">
    <citation type="journal article" date="2019" name="Int. J. Syst. Evol. Microbiol.">
        <title>The Global Catalogue of Microorganisms (GCM) 10K type strain sequencing project: providing services to taxonomists for standard genome sequencing and annotation.</title>
        <authorList>
            <consortium name="The Broad Institute Genomics Platform"/>
            <consortium name="The Broad Institute Genome Sequencing Center for Infectious Disease"/>
            <person name="Wu L."/>
            <person name="Ma J."/>
        </authorList>
    </citation>
    <scope>NUCLEOTIDE SEQUENCE [LARGE SCALE GENOMIC DNA]</scope>
    <source>
        <strain evidence="5">CGMCC 4.7289</strain>
    </source>
</reference>
<dbReference type="InterPro" id="IPR004843">
    <property type="entry name" value="Calcineurin-like_PHP"/>
</dbReference>
<gene>
    <name evidence="4" type="ORF">ACFOZ4_24820</name>
</gene>
<evidence type="ECO:0000313" key="5">
    <source>
        <dbReference type="Proteomes" id="UP001595816"/>
    </source>
</evidence>
<dbReference type="SUPFAM" id="SSF56300">
    <property type="entry name" value="Metallo-dependent phosphatases"/>
    <property type="match status" value="1"/>
</dbReference>
<organism evidence="4 5">
    <name type="scientific">Hamadaea flava</name>
    <dbReference type="NCBI Taxonomy" id="1742688"/>
    <lineage>
        <taxon>Bacteria</taxon>
        <taxon>Bacillati</taxon>
        <taxon>Actinomycetota</taxon>
        <taxon>Actinomycetes</taxon>
        <taxon>Micromonosporales</taxon>
        <taxon>Micromonosporaceae</taxon>
        <taxon>Hamadaea</taxon>
    </lineage>
</organism>
<dbReference type="Gene3D" id="3.60.21.10">
    <property type="match status" value="1"/>
</dbReference>
<keyword evidence="5" id="KW-1185">Reference proteome</keyword>
<evidence type="ECO:0000256" key="2">
    <source>
        <dbReference type="SAM" id="SignalP"/>
    </source>
</evidence>
<dbReference type="PANTHER" id="PTHR22953">
    <property type="entry name" value="ACID PHOSPHATASE RELATED"/>
    <property type="match status" value="1"/>
</dbReference>
<dbReference type="PANTHER" id="PTHR22953:SF153">
    <property type="entry name" value="PURPLE ACID PHOSPHATASE"/>
    <property type="match status" value="1"/>
</dbReference>